<evidence type="ECO:0000256" key="1">
    <source>
        <dbReference type="SAM" id="MobiDB-lite"/>
    </source>
</evidence>
<evidence type="ECO:0000313" key="2">
    <source>
        <dbReference type="EMBL" id="QCE12000.1"/>
    </source>
</evidence>
<protein>
    <submittedName>
        <fullName evidence="2">Uncharacterized protein</fullName>
    </submittedName>
</protein>
<keyword evidence="3" id="KW-1185">Reference proteome</keyword>
<feature type="compositionally biased region" description="Basic residues" evidence="1">
    <location>
        <begin position="73"/>
        <end position="82"/>
    </location>
</feature>
<feature type="region of interest" description="Disordered" evidence="1">
    <location>
        <begin position="42"/>
        <end position="82"/>
    </location>
</feature>
<gene>
    <name evidence="2" type="ORF">DEO72_LG10g3239</name>
</gene>
<dbReference type="EMBL" id="CP039354">
    <property type="protein sequence ID" value="QCE12000.1"/>
    <property type="molecule type" value="Genomic_DNA"/>
</dbReference>
<sequence>MTQTSPGSSPTIQHTKRKPHNHITLYALAWRCLSAARQRSSAYRLAEPSRRQAPNTSRASDKGLSPDGSLLTVKRHAFQGLP</sequence>
<organism evidence="2 3">
    <name type="scientific">Vigna unguiculata</name>
    <name type="common">Cowpea</name>
    <dbReference type="NCBI Taxonomy" id="3917"/>
    <lineage>
        <taxon>Eukaryota</taxon>
        <taxon>Viridiplantae</taxon>
        <taxon>Streptophyta</taxon>
        <taxon>Embryophyta</taxon>
        <taxon>Tracheophyta</taxon>
        <taxon>Spermatophyta</taxon>
        <taxon>Magnoliopsida</taxon>
        <taxon>eudicotyledons</taxon>
        <taxon>Gunneridae</taxon>
        <taxon>Pentapetalae</taxon>
        <taxon>rosids</taxon>
        <taxon>fabids</taxon>
        <taxon>Fabales</taxon>
        <taxon>Fabaceae</taxon>
        <taxon>Papilionoideae</taxon>
        <taxon>50 kb inversion clade</taxon>
        <taxon>NPAAA clade</taxon>
        <taxon>indigoferoid/millettioid clade</taxon>
        <taxon>Phaseoleae</taxon>
        <taxon>Vigna</taxon>
    </lineage>
</organism>
<proteinExistence type="predicted"/>
<dbReference type="Proteomes" id="UP000501690">
    <property type="component" value="Linkage Group LG10"/>
</dbReference>
<dbReference type="AlphaFoldDB" id="A0A4D6NDS0"/>
<evidence type="ECO:0000313" key="3">
    <source>
        <dbReference type="Proteomes" id="UP000501690"/>
    </source>
</evidence>
<accession>A0A4D6NDS0</accession>
<reference evidence="2 3" key="1">
    <citation type="submission" date="2019-04" db="EMBL/GenBank/DDBJ databases">
        <title>An improved genome assembly and genetic linkage map for asparagus bean, Vigna unguiculata ssp. sesquipedialis.</title>
        <authorList>
            <person name="Xia Q."/>
            <person name="Zhang R."/>
            <person name="Dong Y."/>
        </authorList>
    </citation>
    <scope>NUCLEOTIDE SEQUENCE [LARGE SCALE GENOMIC DNA]</scope>
    <source>
        <tissue evidence="2">Leaf</tissue>
    </source>
</reference>
<name>A0A4D6NDS0_VIGUN</name>